<keyword evidence="1" id="KW-1133">Transmembrane helix</keyword>
<keyword evidence="1" id="KW-0812">Transmembrane</keyword>
<sequence>MNSMPPPFLSKHLNILSFALISAVFYLMAYYSVSGFLPTSIPVHHDDYTNYSSAAGGLALSWIRPLSTWLIFVFSSLGPDYLIWAVRIFTATYVFLCWKILIEVVQPRQYWITLVLFAAASLSTPIVAEYARYTGMVTHMMSGCLGLAAVYFLFKDDRETGDTWLYVSVTLLLLSTLAKEDFILFYVFSFTYVLVKSDKPLKKRIVTGLIGLGASLLMVAGAKFLAASSFLGASDAQSSYFIDTSVTGVANTVWRYLTGAGHPAMLVHGNIIAAAMVFSAVVALIVLLRDRKIPKTLYVVGAVLTLIAPYSVLPNHVNAYYELIWLPFIVGSVYVALAELLKTAMPAPLRACLASVLLAALAVPLYINDTPGRTSVAHWYDAVGSDNAKVLKQLEDNKVAINAAPSVCIYGANAFSPWYMHSGQYLETVMDLHTVWNIVMDKTDPLFAGIQQGAASSKGRVVVTDAPAAEASCLKLTIAGAQ</sequence>
<feature type="transmembrane region" description="Helical" evidence="1">
    <location>
        <begin position="53"/>
        <end position="74"/>
    </location>
</feature>
<feature type="transmembrane region" description="Helical" evidence="1">
    <location>
        <begin position="81"/>
        <end position="102"/>
    </location>
</feature>
<feature type="transmembrane region" description="Helical" evidence="1">
    <location>
        <begin position="265"/>
        <end position="288"/>
    </location>
</feature>
<accession>A0ABN4MV54</accession>
<name>A0ABN4MV54_9PSED</name>
<feature type="transmembrane region" description="Helical" evidence="1">
    <location>
        <begin position="349"/>
        <end position="367"/>
    </location>
</feature>
<feature type="transmembrane region" description="Helical" evidence="1">
    <location>
        <begin position="12"/>
        <end position="33"/>
    </location>
</feature>
<dbReference type="Proteomes" id="UP000075187">
    <property type="component" value="Chromosome"/>
</dbReference>
<dbReference type="EMBL" id="CP014205">
    <property type="protein sequence ID" value="AMQ86314.1"/>
    <property type="molecule type" value="Genomic_DNA"/>
</dbReference>
<keyword evidence="1" id="KW-0472">Membrane</keyword>
<keyword evidence="3" id="KW-1185">Reference proteome</keyword>
<feature type="transmembrane region" description="Helical" evidence="1">
    <location>
        <begin position="295"/>
        <end position="313"/>
    </location>
</feature>
<evidence type="ECO:0000313" key="3">
    <source>
        <dbReference type="Proteomes" id="UP000075187"/>
    </source>
</evidence>
<evidence type="ECO:0008006" key="4">
    <source>
        <dbReference type="Google" id="ProtNLM"/>
    </source>
</evidence>
<dbReference type="RefSeq" id="WP_064383360.1">
    <property type="nucleotide sequence ID" value="NZ_CP014205.2"/>
</dbReference>
<feature type="transmembrane region" description="Helical" evidence="1">
    <location>
        <begin position="319"/>
        <end position="337"/>
    </location>
</feature>
<reference evidence="2" key="1">
    <citation type="submission" date="2017-12" db="EMBL/GenBank/DDBJ databases">
        <title>Pseudomonas sp. MS586 complete sequence.</title>
        <authorList>
            <person name="Lu S."/>
            <person name="Deng P."/>
        </authorList>
    </citation>
    <scope>NUCLEOTIDE SEQUENCE</scope>
    <source>
        <strain evidence="2">MS586</strain>
    </source>
</reference>
<evidence type="ECO:0000313" key="2">
    <source>
        <dbReference type="EMBL" id="AMQ86314.1"/>
    </source>
</evidence>
<evidence type="ECO:0000256" key="1">
    <source>
        <dbReference type="SAM" id="Phobius"/>
    </source>
</evidence>
<organism evidence="2 3">
    <name type="scientific">Pseudomonas glycinae</name>
    <dbReference type="NCBI Taxonomy" id="1785145"/>
    <lineage>
        <taxon>Bacteria</taxon>
        <taxon>Pseudomonadati</taxon>
        <taxon>Pseudomonadota</taxon>
        <taxon>Gammaproteobacteria</taxon>
        <taxon>Pseudomonadales</taxon>
        <taxon>Pseudomonadaceae</taxon>
        <taxon>Pseudomonas</taxon>
    </lineage>
</organism>
<feature type="transmembrane region" description="Helical" evidence="1">
    <location>
        <begin position="135"/>
        <end position="154"/>
    </location>
</feature>
<protein>
    <recommendedName>
        <fullName evidence="4">Glycosyltransferase RgtA/B/C/D-like domain-containing protein</fullName>
    </recommendedName>
</protein>
<proteinExistence type="predicted"/>
<gene>
    <name evidence="2" type="ORF">AWU82_24245</name>
</gene>
<feature type="transmembrane region" description="Helical" evidence="1">
    <location>
        <begin position="205"/>
        <end position="226"/>
    </location>
</feature>
<feature type="transmembrane region" description="Helical" evidence="1">
    <location>
        <begin position="108"/>
        <end position="128"/>
    </location>
</feature>